<dbReference type="RefSeq" id="WP_160498605.1">
    <property type="nucleotide sequence ID" value="NZ_WUBI01000002.1"/>
</dbReference>
<keyword evidence="2" id="KW-1185">Reference proteome</keyword>
<proteinExistence type="predicted"/>
<dbReference type="Proteomes" id="UP000460318">
    <property type="component" value="Unassembled WGS sequence"/>
</dbReference>
<protein>
    <submittedName>
        <fullName evidence="1">Z-ring formation inhibitor MciZ</fullName>
    </submittedName>
</protein>
<comment type="caution">
    <text evidence="1">The sequence shown here is derived from an EMBL/GenBank/DDBJ whole genome shotgun (WGS) entry which is preliminary data.</text>
</comment>
<dbReference type="InterPro" id="IPR025177">
    <property type="entry name" value="MciZ"/>
</dbReference>
<dbReference type="AlphaFoldDB" id="A0A7X3IJA5"/>
<dbReference type="Pfam" id="PF13072">
    <property type="entry name" value="MciZ"/>
    <property type="match status" value="1"/>
</dbReference>
<reference evidence="1 2" key="1">
    <citation type="submission" date="2019-12" db="EMBL/GenBank/DDBJ databases">
        <title>Paenibacillus sp. nov., an endophytic bacterium isolated from the stem of Dendrobium.</title>
        <authorList>
            <person name="Zhao R."/>
        </authorList>
    </citation>
    <scope>NUCLEOTIDE SEQUENCE [LARGE SCALE GENOMIC DNA]</scope>
    <source>
        <strain evidence="1 2">HJL G12</strain>
    </source>
</reference>
<dbReference type="EMBL" id="WUBI01000002">
    <property type="protein sequence ID" value="MWV45003.1"/>
    <property type="molecule type" value="Genomic_DNA"/>
</dbReference>
<sequence>MKSYRTGNSFHMVGQAWQIKIMLKQWMKEVEPHTPLASILDGSKDNRINQDSVL</sequence>
<evidence type="ECO:0000313" key="1">
    <source>
        <dbReference type="EMBL" id="MWV45003.1"/>
    </source>
</evidence>
<organism evidence="1 2">
    <name type="scientific">Paenibacillus dendrobii</name>
    <dbReference type="NCBI Taxonomy" id="2691084"/>
    <lineage>
        <taxon>Bacteria</taxon>
        <taxon>Bacillati</taxon>
        <taxon>Bacillota</taxon>
        <taxon>Bacilli</taxon>
        <taxon>Bacillales</taxon>
        <taxon>Paenibacillaceae</taxon>
        <taxon>Paenibacillus</taxon>
    </lineage>
</organism>
<evidence type="ECO:0000313" key="2">
    <source>
        <dbReference type="Proteomes" id="UP000460318"/>
    </source>
</evidence>
<name>A0A7X3IJA5_9BACL</name>
<gene>
    <name evidence="1" type="primary">mciZ</name>
    <name evidence="1" type="ORF">GRF59_15375</name>
</gene>
<accession>A0A7X3IJA5</accession>